<sequence>MVKVVTSSGGVMELYSPITAECITNEFPGHGVFRSPHHVSPPLFHNEQLRGGRCYYLLPLHGDAISARGAAAVSFKAPYRMSVDDVGVVKRKSSEAEVFSRFKSGGVWKVRLVISTEQLSEILSQEARTEELIEDVRTAVKCATGSSSSAANSDQWSLSGSW</sequence>
<dbReference type="OrthoDB" id="1406886at2759"/>
<name>A0A2Z7ABR7_9LAMI</name>
<gene>
    <name evidence="1" type="ORF">F511_12252</name>
</gene>
<reference evidence="1 2" key="1">
    <citation type="journal article" date="2015" name="Proc. Natl. Acad. Sci. U.S.A.">
        <title>The resurrection genome of Boea hygrometrica: A blueprint for survival of dehydration.</title>
        <authorList>
            <person name="Xiao L."/>
            <person name="Yang G."/>
            <person name="Zhang L."/>
            <person name="Yang X."/>
            <person name="Zhao S."/>
            <person name="Ji Z."/>
            <person name="Zhou Q."/>
            <person name="Hu M."/>
            <person name="Wang Y."/>
            <person name="Chen M."/>
            <person name="Xu Y."/>
            <person name="Jin H."/>
            <person name="Xiao X."/>
            <person name="Hu G."/>
            <person name="Bao F."/>
            <person name="Hu Y."/>
            <person name="Wan P."/>
            <person name="Li L."/>
            <person name="Deng X."/>
            <person name="Kuang T."/>
            <person name="Xiang C."/>
            <person name="Zhu J.K."/>
            <person name="Oliver M.J."/>
            <person name="He Y."/>
        </authorList>
    </citation>
    <scope>NUCLEOTIDE SEQUENCE [LARGE SCALE GENOMIC DNA]</scope>
    <source>
        <strain evidence="2">cv. XS01</strain>
    </source>
</reference>
<accession>A0A2Z7ABR7</accession>
<keyword evidence="2" id="KW-1185">Reference proteome</keyword>
<dbReference type="PANTHER" id="PTHR33148">
    <property type="entry name" value="PLASTID MOVEMENT IMPAIRED PROTEIN-RELATED"/>
    <property type="match status" value="1"/>
</dbReference>
<dbReference type="Proteomes" id="UP000250235">
    <property type="component" value="Unassembled WGS sequence"/>
</dbReference>
<dbReference type="Pfam" id="PF14009">
    <property type="entry name" value="PADRE"/>
    <property type="match status" value="1"/>
</dbReference>
<dbReference type="EMBL" id="KV019076">
    <property type="protein sequence ID" value="KZV16362.1"/>
    <property type="molecule type" value="Genomic_DNA"/>
</dbReference>
<dbReference type="AlphaFoldDB" id="A0A2Z7ABR7"/>
<evidence type="ECO:0000313" key="1">
    <source>
        <dbReference type="EMBL" id="KZV16362.1"/>
    </source>
</evidence>
<organism evidence="1 2">
    <name type="scientific">Dorcoceras hygrometricum</name>
    <dbReference type="NCBI Taxonomy" id="472368"/>
    <lineage>
        <taxon>Eukaryota</taxon>
        <taxon>Viridiplantae</taxon>
        <taxon>Streptophyta</taxon>
        <taxon>Embryophyta</taxon>
        <taxon>Tracheophyta</taxon>
        <taxon>Spermatophyta</taxon>
        <taxon>Magnoliopsida</taxon>
        <taxon>eudicotyledons</taxon>
        <taxon>Gunneridae</taxon>
        <taxon>Pentapetalae</taxon>
        <taxon>asterids</taxon>
        <taxon>lamiids</taxon>
        <taxon>Lamiales</taxon>
        <taxon>Gesneriaceae</taxon>
        <taxon>Didymocarpoideae</taxon>
        <taxon>Trichosporeae</taxon>
        <taxon>Loxocarpinae</taxon>
        <taxon>Dorcoceras</taxon>
    </lineage>
</organism>
<proteinExistence type="predicted"/>
<evidence type="ECO:0000313" key="2">
    <source>
        <dbReference type="Proteomes" id="UP000250235"/>
    </source>
</evidence>
<dbReference type="PANTHER" id="PTHR33148:SF41">
    <property type="entry name" value="DUF4228 DOMAIN PROTEIN"/>
    <property type="match status" value="1"/>
</dbReference>
<protein>
    <submittedName>
        <fullName evidence="1">Uncharacterized protein</fullName>
    </submittedName>
</protein>
<dbReference type="InterPro" id="IPR025322">
    <property type="entry name" value="PADRE_dom"/>
</dbReference>